<organism evidence="7 8">
    <name type="scientific">Pneumocystis jirovecii (strain RU7)</name>
    <name type="common">Human pneumocystis pneumonia agent</name>
    <dbReference type="NCBI Taxonomy" id="1408657"/>
    <lineage>
        <taxon>Eukaryota</taxon>
        <taxon>Fungi</taxon>
        <taxon>Dikarya</taxon>
        <taxon>Ascomycota</taxon>
        <taxon>Taphrinomycotina</taxon>
        <taxon>Pneumocystomycetes</taxon>
        <taxon>Pneumocystaceae</taxon>
        <taxon>Pneumocystis</taxon>
    </lineage>
</organism>
<dbReference type="SUPFAM" id="SSF48371">
    <property type="entry name" value="ARM repeat"/>
    <property type="match status" value="3"/>
</dbReference>
<protein>
    <recommendedName>
        <fullName evidence="9">TATA-binding protein interacting (TIP20) domain-containing protein</fullName>
    </recommendedName>
</protein>
<evidence type="ECO:0000313" key="7">
    <source>
        <dbReference type="EMBL" id="KTW32158.1"/>
    </source>
</evidence>
<dbReference type="GeneID" id="28939359"/>
<dbReference type="RefSeq" id="XP_018230850.1">
    <property type="nucleotide sequence ID" value="XM_018373104.1"/>
</dbReference>
<sequence>MADKELKLLSGVEFHLALADTDIKLENTLKTYLCPMLLKLASPHDIVRKKVVQICGHIRIQTKSNENIKFPIDALLEQFFSKDVGNSTKSFTLLFLDMAFFRLNEEEKKKLLPKLILGLSGHPIEHKKRFIYLIFHILEIYGSSNEDSISQFEKDDSIKSIFDSETSFEDFSFLAKIFRDLALFSLSYFHSLLKKMPQAKIQEFSFSNHFDKTNLSNDTNFSLQISVLKKTCPGLSFDSLRLLTFKGNDTFTIDSLTKIKIGTIWFLSTNYFSLDQKFTTLSIFKFDPDDNISLIANACLKKLPIIDLENEKIIENIYELLLGNNEGLETMHRDPVSSQIYIYFINLLSKSRHAIKNMENIPRLLSYGLQSNMQKLGEATVTFIHWIARMSSDESLKSVSLSILNLLLTYIQNSDSKSEIYREHLFTSLGLIAKRGMENMEIPILKLLFDSLKKETKLVRFSIEQSLSLIMPHFQNIQGRLLDELNSLLFEIIVSDHIDIHFSALRYCLTVFPFHESKARMLCLLCLRENCKPEVIEEAKKGLNPYWFLVVNQMKSMKQTSNIVFSKNNHNPFFFPIFEDLIEILENQKLNNKGDNFFSQRFQMQAPTIKNYMIKFIRQTLIMNLLRFDESIRNGIPLSRAWEEQLDIAISTNDKFRTAYKKGFDVLWNENSKFKKYLTNYFRYLIMNFFEIPSEFAYNILELLSLGSPDLTIMLTDKIDLLENIVLSFKDIEYDIFRVLGIVGSHPNISIEKVIELLTHFIDDQTFQNNQQIVSKHASLLSLGYLLSRLKCRNRLIRIDSDLLNECYDFIIEKISSDNNLEKKCALIAFGELSIFNVFSDFKILNEQKFSSLVMIILDMYKKIKLDTALQEIIITTLGKISVIMNPEDFKIGFVLNSIFENHEREDYLYFADGEALSCIAAGWKSTYLHKFLDMSISYIPETSRLEYVDFILKKILKEYITSTKLSLKKASVIWLLSLVQYCGKSSSIQANILNIQNAFIMLLSNKDSFIQESASKGLKLLYEKCSEEIKSNLVHNLVSCLITDGKNYKRTISSETELFDYEIHSGDNNPISTYGDVCKLATEVGNPELIYQFLNIASSSAIWQSKKGVAFSINEIILGNFNANIVENDPELSKKLVSCLFLYKFHPVSNIRKTMESIFKVFVDSEKIVQFYTDIIKRLLKGISDQSWYIREASCNAFVDIFQTQTFENIEPYLDDIITMSLRRVDDVKETVRSSASILCRSISSFIVKNIESKDNNEIKKKNILEKSIPIFLKSVHSDAEEVKIYSLDILIKICNVGKSSLKYFISELVDNLLNFLTELEPQVMNYLELNVDKYDITQEQLDDSRVSLLRVSPILSAIEYCIDQLDDDVVQETMSIILNNTLKAVGLSTKLACSKLIISIILKKRDCVSSYATDIFKTFYACLFDRNYTVRISFSTSLGYIARIALDKDLVFLDSSLKKMYFEEEDEKKLITIASVYKHMSTYANEKFVALFSVFLPVVFLGKHDLFESVRFLFNETWNENTGNSSSINLYLEEILDYIVVGLENNYWRSKKISATALIQVIKVSRMDKYLNKFIPLLIDILRGKFWKGKETVLDAFITLLFHNESYLLDKENLIQETFNILNREIKRNDINYKRHVLHNFNRFIESYSNFESFENIYLIIEKFISNDSEKIQTCEDNEISKPMGLILREYALKIIANAFNSKSDRIYVHYLELVRIWKENIQLATWNIQIVICQSIQKIFKKNFLDIHLFDQLKNTNVLLDNWNVIYHTLSNKSYESVRSEAMKAAKIFIQSLKNYDDPKLKSKISVDFNELKSTEVSPMIKTELEHINF</sequence>
<dbReference type="OrthoDB" id="16066at2759"/>
<reference evidence="8" key="1">
    <citation type="journal article" date="2016" name="Nat. Commun.">
        <title>Genome analysis of three Pneumocystis species reveals adaptation mechanisms to life exclusively in mammalian hosts.</title>
        <authorList>
            <person name="Ma L."/>
            <person name="Chen Z."/>
            <person name="Huang D.W."/>
            <person name="Kutty G."/>
            <person name="Ishihara M."/>
            <person name="Wang H."/>
            <person name="Abouelleil A."/>
            <person name="Bishop L."/>
            <person name="Davey E."/>
            <person name="Deng R."/>
            <person name="Deng X."/>
            <person name="Fan L."/>
            <person name="Fantoni G."/>
            <person name="Fitzgerald M."/>
            <person name="Gogineni E."/>
            <person name="Goldberg J.M."/>
            <person name="Handley G."/>
            <person name="Hu X."/>
            <person name="Huber C."/>
            <person name="Jiao X."/>
            <person name="Jones K."/>
            <person name="Levin J.Z."/>
            <person name="Liu Y."/>
            <person name="Macdonald P."/>
            <person name="Melnikov A."/>
            <person name="Raley C."/>
            <person name="Sassi M."/>
            <person name="Sherman B.T."/>
            <person name="Song X."/>
            <person name="Sykes S."/>
            <person name="Tran B."/>
            <person name="Walsh L."/>
            <person name="Xia Y."/>
            <person name="Yang J."/>
            <person name="Young S."/>
            <person name="Zeng Q."/>
            <person name="Zheng X."/>
            <person name="Stephens R."/>
            <person name="Nusbaum C."/>
            <person name="Birren B.W."/>
            <person name="Azadi P."/>
            <person name="Lempicki R.A."/>
            <person name="Cuomo C.A."/>
            <person name="Kovacs J.A."/>
        </authorList>
    </citation>
    <scope>NUCLEOTIDE SEQUENCE [LARGE SCALE GENOMIC DNA]</scope>
    <source>
        <strain evidence="8">RU7</strain>
    </source>
</reference>
<keyword evidence="2" id="KW-0963">Cytoplasm</keyword>
<comment type="subcellular location">
    <subcellularLocation>
        <location evidence="1">Cytoplasm</location>
    </subcellularLocation>
</comment>
<evidence type="ECO:0008006" key="9">
    <source>
        <dbReference type="Google" id="ProtNLM"/>
    </source>
</evidence>
<evidence type="ECO:0000256" key="3">
    <source>
        <dbReference type="ARBA" id="ARBA00022737"/>
    </source>
</evidence>
<evidence type="ECO:0000259" key="5">
    <source>
        <dbReference type="Pfam" id="PF13001"/>
    </source>
</evidence>
<dbReference type="STRING" id="1408657.A0A0W4ZUV3"/>
<dbReference type="InterPro" id="IPR024372">
    <property type="entry name" value="Ecm29_N"/>
</dbReference>
<evidence type="ECO:0000259" key="6">
    <source>
        <dbReference type="Pfam" id="PF24492"/>
    </source>
</evidence>
<evidence type="ECO:0000313" key="8">
    <source>
        <dbReference type="Proteomes" id="UP000053447"/>
    </source>
</evidence>
<gene>
    <name evidence="7" type="ORF">T551_00840</name>
</gene>
<proteinExistence type="predicted"/>
<dbReference type="Proteomes" id="UP000053447">
    <property type="component" value="Unassembled WGS sequence"/>
</dbReference>
<dbReference type="Gene3D" id="1.25.10.10">
    <property type="entry name" value="Leucine-rich Repeat Variant"/>
    <property type="match status" value="2"/>
</dbReference>
<feature type="domain" description="Proteasome component Ecm29 N-terminal" evidence="5">
    <location>
        <begin position="10"/>
        <end position="526"/>
    </location>
</feature>
<dbReference type="PANTHER" id="PTHR23346">
    <property type="entry name" value="TRANSLATIONAL ACTIVATOR GCN1-RELATED"/>
    <property type="match status" value="1"/>
</dbReference>
<evidence type="ECO:0000256" key="4">
    <source>
        <dbReference type="ARBA" id="ARBA00022942"/>
    </source>
</evidence>
<dbReference type="EMBL" id="LFWA01000003">
    <property type="protein sequence ID" value="KTW32158.1"/>
    <property type="molecule type" value="Genomic_DNA"/>
</dbReference>
<dbReference type="Pfam" id="PF13001">
    <property type="entry name" value="ECM29_N"/>
    <property type="match status" value="1"/>
</dbReference>
<dbReference type="GO" id="GO:0000502">
    <property type="term" value="C:proteasome complex"/>
    <property type="evidence" value="ECO:0007669"/>
    <property type="project" value="UniProtKB-KW"/>
</dbReference>
<dbReference type="GO" id="GO:0005634">
    <property type="term" value="C:nucleus"/>
    <property type="evidence" value="ECO:0007669"/>
    <property type="project" value="TreeGrafter"/>
</dbReference>
<dbReference type="PANTHER" id="PTHR23346:SF19">
    <property type="entry name" value="PROTEASOME ADAPTER AND SCAFFOLD PROTEIN ECM29"/>
    <property type="match status" value="1"/>
</dbReference>
<dbReference type="GO" id="GO:0043248">
    <property type="term" value="P:proteasome assembly"/>
    <property type="evidence" value="ECO:0007669"/>
    <property type="project" value="InterPro"/>
</dbReference>
<dbReference type="Pfam" id="PF24492">
    <property type="entry name" value="HEAT_ECM29"/>
    <property type="match status" value="1"/>
</dbReference>
<dbReference type="GO" id="GO:0036503">
    <property type="term" value="P:ERAD pathway"/>
    <property type="evidence" value="ECO:0007669"/>
    <property type="project" value="TreeGrafter"/>
</dbReference>
<dbReference type="GO" id="GO:0005737">
    <property type="term" value="C:cytoplasm"/>
    <property type="evidence" value="ECO:0007669"/>
    <property type="project" value="UniProtKB-SubCell"/>
</dbReference>
<dbReference type="GO" id="GO:0060090">
    <property type="term" value="F:molecular adaptor activity"/>
    <property type="evidence" value="ECO:0007669"/>
    <property type="project" value="InterPro"/>
</dbReference>
<keyword evidence="3" id="KW-0677">Repeat</keyword>
<dbReference type="InterPro" id="IPR011989">
    <property type="entry name" value="ARM-like"/>
</dbReference>
<comment type="caution">
    <text evidence="7">The sequence shown here is derived from an EMBL/GenBank/DDBJ whole genome shotgun (WGS) entry which is preliminary data.</text>
</comment>
<dbReference type="VEuPathDB" id="FungiDB:T551_00840"/>
<accession>A0A0W4ZUV3</accession>
<evidence type="ECO:0000256" key="2">
    <source>
        <dbReference type="ARBA" id="ARBA00022490"/>
    </source>
</evidence>
<dbReference type="InterPro" id="IPR016024">
    <property type="entry name" value="ARM-type_fold"/>
</dbReference>
<dbReference type="InterPro" id="IPR055443">
    <property type="entry name" value="HEAT_ECM29"/>
</dbReference>
<keyword evidence="8" id="KW-1185">Reference proteome</keyword>
<evidence type="ECO:0000256" key="1">
    <source>
        <dbReference type="ARBA" id="ARBA00004496"/>
    </source>
</evidence>
<dbReference type="Pfam" id="PF23731">
    <property type="entry name" value="ARM_ECM29_C"/>
    <property type="match status" value="1"/>
</dbReference>
<feature type="domain" description="Proteasome adapter and scaffold protein ECM29 HEAT-repeat" evidence="6">
    <location>
        <begin position="1303"/>
        <end position="1464"/>
    </location>
</feature>
<keyword evidence="4" id="KW-0647">Proteasome</keyword>
<name>A0A0W4ZUV3_PNEJ7</name>